<sequence>MRYLGYVEAGSDAYATSVVLPDFPGCFSAVDNEQDLNAAVQEAVELHFEGEDFDLPTPMTLSEAQNSSNFDYQGVWMWFEIDTDKISTKLQRVNITIPTNILTKLDALAGSQHTSRSGMVRQLVEKF</sequence>
<dbReference type="EMBL" id="AP013042">
    <property type="protein sequence ID" value="BAS67675.1"/>
    <property type="molecule type" value="Genomic_DNA"/>
</dbReference>
<dbReference type="STRING" id="1303921.BSEPE_0678"/>
<dbReference type="Pfam" id="PF15919">
    <property type="entry name" value="HicB_lk_antitox"/>
    <property type="match status" value="1"/>
</dbReference>
<reference evidence="2 3" key="1">
    <citation type="journal article" date="2000" name="Mar. Ecol. Prog. Ser.">
        <title>Phylogenetic characterization of endosymbionts in three hydrothermal vent mussels: influence on host distributions.</title>
        <authorList>
            <person name="Fujiwara Y."/>
            <person name="Takai K."/>
            <person name="Uematsu K."/>
            <person name="Tsuchida S."/>
            <person name="Hunt J.C."/>
            <person name="Hashimoto J."/>
        </authorList>
    </citation>
    <scope>NUCLEOTIDE SEQUENCE [LARGE SCALE GENOMIC DNA]</scope>
    <source>
        <strain evidence="2 3">Myojin Knoll</strain>
    </source>
</reference>
<dbReference type="Proteomes" id="UP000067399">
    <property type="component" value="Chromosome"/>
</dbReference>
<dbReference type="SUPFAM" id="SSF47598">
    <property type="entry name" value="Ribbon-helix-helix"/>
    <property type="match status" value="1"/>
</dbReference>
<dbReference type="CDD" id="cd22231">
    <property type="entry name" value="RHH_NikR_HicB-like"/>
    <property type="match status" value="1"/>
</dbReference>
<evidence type="ECO:0000259" key="1">
    <source>
        <dbReference type="Pfam" id="PF15919"/>
    </source>
</evidence>
<dbReference type="SUPFAM" id="SSF143100">
    <property type="entry name" value="TTHA1013/TTHA0281-like"/>
    <property type="match status" value="1"/>
</dbReference>
<dbReference type="InterPro" id="IPR013321">
    <property type="entry name" value="Arc_rbn_hlx_hlx"/>
</dbReference>
<dbReference type="Gene3D" id="3.30.160.250">
    <property type="match status" value="1"/>
</dbReference>
<reference evidence="2 3" key="2">
    <citation type="journal article" date="2016" name="ISME J.">
        <title>Heterogeneous composition of key metabolic gene clusters in a vent mussel symbiont population.</title>
        <authorList>
            <person name="Ikuta T."/>
            <person name="Takaki Y."/>
            <person name="Nagai Y."/>
            <person name="Shimamura S."/>
            <person name="Tsuda M."/>
            <person name="Kawagucci S."/>
            <person name="Aoki Y."/>
            <person name="Inoue K."/>
            <person name="Teruya M."/>
            <person name="Satou K."/>
            <person name="Teruya K."/>
            <person name="Shimoji M."/>
            <person name="Tamotsu H."/>
            <person name="Hirano T."/>
            <person name="Maruyama T."/>
            <person name="Yoshida T."/>
        </authorList>
    </citation>
    <scope>NUCLEOTIDE SEQUENCE [LARGE SCALE GENOMIC DNA]</scope>
    <source>
        <strain evidence="2 3">Myojin Knoll</strain>
    </source>
</reference>
<proteinExistence type="predicted"/>
<keyword evidence="3" id="KW-1185">Reference proteome</keyword>
<dbReference type="KEGG" id="ebh:BSEPE_0678"/>
<evidence type="ECO:0000313" key="3">
    <source>
        <dbReference type="Proteomes" id="UP000067399"/>
    </source>
</evidence>
<gene>
    <name evidence="2" type="ORF">BSEPE_0678</name>
</gene>
<organism evidence="2 3">
    <name type="scientific">endosymbiont of Bathymodiolus septemdierum str. Myojin knoll</name>
    <dbReference type="NCBI Taxonomy" id="1303921"/>
    <lineage>
        <taxon>Bacteria</taxon>
        <taxon>Pseudomonadati</taxon>
        <taxon>Pseudomonadota</taxon>
        <taxon>Gammaproteobacteria</taxon>
        <taxon>sulfur-oxidizing symbionts</taxon>
    </lineage>
</organism>
<dbReference type="InterPro" id="IPR035069">
    <property type="entry name" value="TTHA1013/TTHA0281-like"/>
</dbReference>
<name>A0A0P0URM7_9GAMM</name>
<dbReference type="GO" id="GO:0006355">
    <property type="term" value="P:regulation of DNA-templated transcription"/>
    <property type="evidence" value="ECO:0007669"/>
    <property type="project" value="InterPro"/>
</dbReference>
<dbReference type="InterPro" id="IPR010985">
    <property type="entry name" value="Ribbon_hlx_hlx"/>
</dbReference>
<dbReference type="InterPro" id="IPR031807">
    <property type="entry name" value="HicB-like"/>
</dbReference>
<protein>
    <recommendedName>
        <fullName evidence="1">HicB-like antitoxin of toxin-antitoxin system domain-containing protein</fullName>
    </recommendedName>
</protein>
<dbReference type="Gene3D" id="1.10.1220.10">
    <property type="entry name" value="Met repressor-like"/>
    <property type="match status" value="1"/>
</dbReference>
<dbReference type="RefSeq" id="WP_066044160.1">
    <property type="nucleotide sequence ID" value="NZ_AP013042.1"/>
</dbReference>
<feature type="domain" description="HicB-like antitoxin of toxin-antitoxin system" evidence="1">
    <location>
        <begin position="6"/>
        <end position="122"/>
    </location>
</feature>
<evidence type="ECO:0000313" key="2">
    <source>
        <dbReference type="EMBL" id="BAS67675.1"/>
    </source>
</evidence>
<dbReference type="AlphaFoldDB" id="A0A0P0URM7"/>
<accession>A0A0P0URM7</accession>